<dbReference type="KEGG" id="nbv:T478_1024"/>
<accession>A0A0A7V2S7</accession>
<protein>
    <recommendedName>
        <fullName evidence="5">Peptidase</fullName>
    </recommendedName>
</protein>
<gene>
    <name evidence="2" type="ORF">A7X95_02955</name>
    <name evidence="1" type="ORF">T478_1024</name>
</gene>
<dbReference type="Proteomes" id="UP000241022">
    <property type="component" value="Unassembled WGS sequence"/>
</dbReference>
<dbReference type="EMBL" id="LXWN01000001">
    <property type="protein sequence ID" value="PTL88237.1"/>
    <property type="molecule type" value="Genomic_DNA"/>
</dbReference>
<evidence type="ECO:0008006" key="5">
    <source>
        <dbReference type="Google" id="ProtNLM"/>
    </source>
</evidence>
<reference evidence="4" key="2">
    <citation type="submission" date="2016-05" db="EMBL/GenBank/DDBJ databases">
        <authorList>
            <person name="Dupont C."/>
            <person name="Santoro A."/>
        </authorList>
    </citation>
    <scope>NUCLEOTIDE SEQUENCE [LARGE SCALE GENOMIC DNA]</scope>
    <source>
        <strain evidence="4">U25</strain>
    </source>
</reference>
<dbReference type="OrthoDB" id="4891at2157"/>
<keyword evidence="4" id="KW-1185">Reference proteome</keyword>
<sequence length="221" mass="24893">MRQYLLLIIGASIIFSSSAYAQDVQNIEIAISSPSYNYGDKLDYTIIISEVTGEDAVIFITNTVGNKSQLLSIPISQEESRIIAPFSFDSIIWNEGTYELELQYSGATATTSFTIVNDGTIGIPYWIKDVSKIWVSGQTDDDEFAKSIQFLIDENIIFNAKPGKELQIPDWFKMTTGWWVNNQIPDTIYGDALQFLINERVIEIPINQKSFDQESSSDKTL</sequence>
<dbReference type="AlphaFoldDB" id="A0A0A7V2S7"/>
<dbReference type="STRING" id="1410606.T478_1024"/>
<dbReference type="Proteomes" id="UP000030944">
    <property type="component" value="Chromosome"/>
</dbReference>
<reference evidence="2" key="3">
    <citation type="submission" date="2016-05" db="EMBL/GenBank/DDBJ databases">
        <authorList>
            <person name="Lavstsen T."/>
            <person name="Jespersen J.S."/>
        </authorList>
    </citation>
    <scope>NUCLEOTIDE SEQUENCE [LARGE SCALE GENOMIC DNA]</scope>
    <source>
        <strain evidence="2">U25</strain>
    </source>
</reference>
<reference evidence="1 3" key="1">
    <citation type="journal article" date="2015" name="Proc. Natl. Acad. Sci. U.S.A.">
        <title>Genomic and proteomic characterization of "Candidatus Nitrosopelagicus brevis": An ammonia-oxidizing archaeon from the open ocean.</title>
        <authorList>
            <person name="Santoro A.E."/>
            <person name="Dupont C.L."/>
            <person name="Richter R.A."/>
            <person name="Craig M.T."/>
            <person name="Carini P."/>
            <person name="McIlvin M.R."/>
            <person name="Yang Y."/>
            <person name="Orsi W.D."/>
            <person name="Moran D.M."/>
            <person name="Saito M.A."/>
        </authorList>
    </citation>
    <scope>NUCLEOTIDE SEQUENCE [LARGE SCALE GENOMIC DNA]</scope>
    <source>
        <strain evidence="1">CN25</strain>
        <strain evidence="3">V2</strain>
    </source>
</reference>
<dbReference type="HOGENOM" id="CLU_104045_0_0_2"/>
<dbReference type="GeneID" id="24816906"/>
<evidence type="ECO:0000313" key="4">
    <source>
        <dbReference type="Proteomes" id="UP000241022"/>
    </source>
</evidence>
<evidence type="ECO:0000313" key="1">
    <source>
        <dbReference type="EMBL" id="AJA92486.1"/>
    </source>
</evidence>
<dbReference type="EMBL" id="CP007026">
    <property type="protein sequence ID" value="AJA92486.1"/>
    <property type="molecule type" value="Genomic_DNA"/>
</dbReference>
<dbReference type="RefSeq" id="WP_048105626.1">
    <property type="nucleotide sequence ID" value="NZ_CP007026.1"/>
</dbReference>
<reference evidence="2 4" key="4">
    <citation type="submission" date="2018-04" db="EMBL/GenBank/DDBJ databases">
        <title>Transcriptomics of ammonia oxidizing archaea.</title>
        <authorList>
            <person name="Carini P."/>
        </authorList>
    </citation>
    <scope>NUCLEOTIDE SEQUENCE [LARGE SCALE GENOMIC DNA]</scope>
    <source>
        <strain evidence="2 4">U25</strain>
    </source>
</reference>
<organism evidence="1 3">
    <name type="scientific">Candidatus Nitrosopelagicus brevis</name>
    <dbReference type="NCBI Taxonomy" id="1410606"/>
    <lineage>
        <taxon>Archaea</taxon>
        <taxon>Nitrososphaerota</taxon>
    </lineage>
</organism>
<evidence type="ECO:0000313" key="2">
    <source>
        <dbReference type="EMBL" id="PTL88237.1"/>
    </source>
</evidence>
<evidence type="ECO:0000313" key="3">
    <source>
        <dbReference type="Proteomes" id="UP000030944"/>
    </source>
</evidence>
<name>A0A0A7V2S7_9ARCH</name>
<proteinExistence type="predicted"/>